<dbReference type="EMBL" id="MU251441">
    <property type="protein sequence ID" value="KAG9235124.1"/>
    <property type="molecule type" value="Genomic_DNA"/>
</dbReference>
<gene>
    <name evidence="3" type="ORF">BJ875DRAFT_282066</name>
</gene>
<reference evidence="3" key="1">
    <citation type="journal article" date="2021" name="IMA Fungus">
        <title>Genomic characterization of three marine fungi, including Emericellopsis atlantica sp. nov. with signatures of a generalist lifestyle and marine biomass degradation.</title>
        <authorList>
            <person name="Hagestad O.C."/>
            <person name="Hou L."/>
            <person name="Andersen J.H."/>
            <person name="Hansen E.H."/>
            <person name="Altermark B."/>
            <person name="Li C."/>
            <person name="Kuhnert E."/>
            <person name="Cox R.J."/>
            <person name="Crous P.W."/>
            <person name="Spatafora J.W."/>
            <person name="Lail K."/>
            <person name="Amirebrahimi M."/>
            <person name="Lipzen A."/>
            <person name="Pangilinan J."/>
            <person name="Andreopoulos W."/>
            <person name="Hayes R.D."/>
            <person name="Ng V."/>
            <person name="Grigoriev I.V."/>
            <person name="Jackson S.A."/>
            <person name="Sutton T.D.S."/>
            <person name="Dobson A.D.W."/>
            <person name="Rama T."/>
        </authorList>
    </citation>
    <scope>NUCLEOTIDE SEQUENCE</scope>
    <source>
        <strain evidence="3">TRa018bII</strain>
    </source>
</reference>
<name>A0A9P8C600_9HELO</name>
<dbReference type="PANTHER" id="PTHR38790">
    <property type="entry name" value="2EXR DOMAIN-CONTAINING PROTEIN-RELATED"/>
    <property type="match status" value="1"/>
</dbReference>
<dbReference type="Proteomes" id="UP000824998">
    <property type="component" value="Unassembled WGS sequence"/>
</dbReference>
<feature type="compositionally biased region" description="Basic and acidic residues" evidence="1">
    <location>
        <begin position="1"/>
        <end position="12"/>
    </location>
</feature>
<comment type="caution">
    <text evidence="3">The sequence shown here is derived from an EMBL/GenBank/DDBJ whole genome shotgun (WGS) entry which is preliminary data.</text>
</comment>
<evidence type="ECO:0000259" key="2">
    <source>
        <dbReference type="Pfam" id="PF24864"/>
    </source>
</evidence>
<dbReference type="Pfam" id="PF24864">
    <property type="entry name" value="DUF7730"/>
    <property type="match status" value="1"/>
</dbReference>
<feature type="region of interest" description="Disordered" evidence="1">
    <location>
        <begin position="1"/>
        <end position="28"/>
    </location>
</feature>
<evidence type="ECO:0000313" key="3">
    <source>
        <dbReference type="EMBL" id="KAG9235124.1"/>
    </source>
</evidence>
<dbReference type="InterPro" id="IPR056632">
    <property type="entry name" value="DUF7730"/>
</dbReference>
<evidence type="ECO:0000313" key="4">
    <source>
        <dbReference type="Proteomes" id="UP000824998"/>
    </source>
</evidence>
<proteinExistence type="predicted"/>
<organism evidence="3 4">
    <name type="scientific">Amylocarpus encephaloides</name>
    <dbReference type="NCBI Taxonomy" id="45428"/>
    <lineage>
        <taxon>Eukaryota</taxon>
        <taxon>Fungi</taxon>
        <taxon>Dikarya</taxon>
        <taxon>Ascomycota</taxon>
        <taxon>Pezizomycotina</taxon>
        <taxon>Leotiomycetes</taxon>
        <taxon>Helotiales</taxon>
        <taxon>Helotiales incertae sedis</taxon>
        <taxon>Amylocarpus</taxon>
    </lineage>
</organism>
<keyword evidence="4" id="KW-1185">Reference proteome</keyword>
<dbReference type="OrthoDB" id="5420711at2759"/>
<accession>A0A9P8C600</accession>
<sequence length="318" mass="36163">MTTTADQERLDRSLITSHDKHKSRGSPHPSTDFIFLCLPIELRLKIYGYLLPPRRHIIVTKIQNTGLFYNTSTSPTIGENYPFGRNTPVQETKYQVLSSNWNRGFPQASIYPELFRVCKQVHREAEPVLYSNIHSIFDFGLHGEALISFWNQRSRTARASAKRLGIAKEIPCITEADGMGIATVDKKWKRLCDFIKNEMTGLRELDLKLWTGNENWFLLPFTPLSSPESQIVASEPVSESASSWKTFEWTKALLELDSLRSARVTAWEFHNRRGQEGEKVGFDSWLAGRMVGDSLVKDRMVKEGVVIERSVVLSGKAG</sequence>
<protein>
    <recommendedName>
        <fullName evidence="2">DUF7730 domain-containing protein</fullName>
    </recommendedName>
</protein>
<feature type="domain" description="DUF7730" evidence="2">
    <location>
        <begin position="35"/>
        <end position="216"/>
    </location>
</feature>
<dbReference type="AlphaFoldDB" id="A0A9P8C600"/>
<evidence type="ECO:0000256" key="1">
    <source>
        <dbReference type="SAM" id="MobiDB-lite"/>
    </source>
</evidence>